<evidence type="ECO:0000313" key="3">
    <source>
        <dbReference type="EMBL" id="MLW03423.1"/>
    </source>
</evidence>
<name>A0A3R0UFA1_SALER</name>
<feature type="signal peptide" evidence="1">
    <location>
        <begin position="1"/>
        <end position="26"/>
    </location>
</feature>
<proteinExistence type="predicted"/>
<dbReference type="AlphaFoldDB" id="A0A3R0UFA1"/>
<keyword evidence="1" id="KW-0732">Signal</keyword>
<organism evidence="2">
    <name type="scientific">Salmonella enterica</name>
    <name type="common">Salmonella choleraesuis</name>
    <dbReference type="NCBI Taxonomy" id="28901"/>
    <lineage>
        <taxon>Bacteria</taxon>
        <taxon>Pseudomonadati</taxon>
        <taxon>Pseudomonadota</taxon>
        <taxon>Gammaproteobacteria</taxon>
        <taxon>Enterobacterales</taxon>
        <taxon>Enterobacteriaceae</taxon>
        <taxon>Salmonella</taxon>
    </lineage>
</organism>
<dbReference type="Proteomes" id="UP000885317">
    <property type="component" value="Unassembled WGS sequence"/>
</dbReference>
<accession>A0A3R0UFA1</accession>
<sequence length="352" mass="37244">MNRPCLWGIPAVLLILLSIISLPARALDDGCTTLSGSVQLSNVNSNISTATSGQILYSSSHTISYECTRGGISAGDFQTHMIFTTDFRNLIDLFRQLGLGLNLHITETDSKGTSGTVDITWAQILKNIATPGKAVKFGPVRNSQYQAGETATLSAVISLELFVDNNFKNTMLVKPISGMQIMDLVSGSSGSAKRAAISTSGFNLRLLPDNLGTVDISPGLVSLGHFYITDAEKKSGSFTVTARQQNAANSAFSVALRIKFNAPVGMSLTSDGTAVLLKNTGDSGNNGLQLSIVEDESGKKVIFDKDEEMGSINIGTSSSGRTQKTYHAVLDKTGVPVTGNFQVSSAVTVTYN</sequence>
<evidence type="ECO:0000256" key="1">
    <source>
        <dbReference type="SAM" id="SignalP"/>
    </source>
</evidence>
<dbReference type="EMBL" id="RVIJ01000046">
    <property type="protein sequence ID" value="MLW03423.1"/>
    <property type="molecule type" value="Genomic_DNA"/>
</dbReference>
<dbReference type="Proteomes" id="UP000885392">
    <property type="component" value="Unassembled WGS sequence"/>
</dbReference>
<evidence type="ECO:0000313" key="2">
    <source>
        <dbReference type="EMBL" id="MLE33269.1"/>
    </source>
</evidence>
<dbReference type="EMBL" id="RUTY01000045">
    <property type="protein sequence ID" value="MLE33269.1"/>
    <property type="molecule type" value="Genomic_DNA"/>
</dbReference>
<reference evidence="2" key="1">
    <citation type="submission" date="2018-10" db="EMBL/GenBank/DDBJ databases">
        <authorList>
            <consortium name="PulseNet: The National Subtyping Network for Foodborne Disease Surveillance"/>
            <person name="Tarr C.L."/>
            <person name="Trees E."/>
            <person name="Katz L.S."/>
            <person name="Carleton-Romer H.A."/>
            <person name="Stroika S."/>
            <person name="Kucerova Z."/>
            <person name="Roache K.F."/>
            <person name="Sabol A.L."/>
            <person name="Besser J."/>
            <person name="Gerner-Smidt P."/>
        </authorList>
    </citation>
    <scope>NUCLEOTIDE SEQUENCE [LARGE SCALE GENOMIC DNA]</scope>
    <source>
        <strain evidence="3">PNUSAS038541</strain>
        <strain evidence="2">PNUSAS056479</strain>
    </source>
</reference>
<protein>
    <recommendedName>
        <fullName evidence="4">Fimbrial protein</fullName>
    </recommendedName>
</protein>
<comment type="caution">
    <text evidence="2">The sequence shown here is derived from an EMBL/GenBank/DDBJ whole genome shotgun (WGS) entry which is preliminary data.</text>
</comment>
<feature type="chain" id="PRO_5036342923" description="Fimbrial protein" evidence="1">
    <location>
        <begin position="27"/>
        <end position="352"/>
    </location>
</feature>
<gene>
    <name evidence="3" type="ORF">EAK82_25315</name>
    <name evidence="2" type="ORF">EBH50_25860</name>
</gene>
<evidence type="ECO:0008006" key="4">
    <source>
        <dbReference type="Google" id="ProtNLM"/>
    </source>
</evidence>